<evidence type="ECO:0000313" key="3">
    <source>
        <dbReference type="Proteomes" id="UP000325780"/>
    </source>
</evidence>
<feature type="signal peptide" evidence="1">
    <location>
        <begin position="1"/>
        <end position="21"/>
    </location>
</feature>
<gene>
    <name evidence="2" type="ORF">BDV25DRAFT_162423</name>
</gene>
<proteinExistence type="predicted"/>
<organism evidence="2 3">
    <name type="scientific">Aspergillus avenaceus</name>
    <dbReference type="NCBI Taxonomy" id="36643"/>
    <lineage>
        <taxon>Eukaryota</taxon>
        <taxon>Fungi</taxon>
        <taxon>Dikarya</taxon>
        <taxon>Ascomycota</taxon>
        <taxon>Pezizomycotina</taxon>
        <taxon>Eurotiomycetes</taxon>
        <taxon>Eurotiomycetidae</taxon>
        <taxon>Eurotiales</taxon>
        <taxon>Aspergillaceae</taxon>
        <taxon>Aspergillus</taxon>
        <taxon>Aspergillus subgen. Circumdati</taxon>
    </lineage>
</organism>
<dbReference type="EMBL" id="ML742261">
    <property type="protein sequence ID" value="KAE8146457.1"/>
    <property type="molecule type" value="Genomic_DNA"/>
</dbReference>
<feature type="chain" id="PRO_5025056064" evidence="1">
    <location>
        <begin position="22"/>
        <end position="76"/>
    </location>
</feature>
<accession>A0A5N6TJE7</accession>
<evidence type="ECO:0000256" key="1">
    <source>
        <dbReference type="SAM" id="SignalP"/>
    </source>
</evidence>
<dbReference type="AlphaFoldDB" id="A0A5N6TJE7"/>
<keyword evidence="1" id="KW-0732">Signal</keyword>
<protein>
    <submittedName>
        <fullName evidence="2">Uncharacterized protein</fullName>
    </submittedName>
</protein>
<keyword evidence="3" id="KW-1185">Reference proteome</keyword>
<dbReference type="Proteomes" id="UP000325780">
    <property type="component" value="Unassembled WGS sequence"/>
</dbReference>
<sequence>MSDFSLVPGAVLLMAQVEVAAWEGRELRRRGGCRGLAAGTLTGVSVVDGDWREDEEGVGGWHVGRLHFDSWVGFPL</sequence>
<reference evidence="2 3" key="1">
    <citation type="submission" date="2019-04" db="EMBL/GenBank/DDBJ databases">
        <title>Friends and foes A comparative genomics study of 23 Aspergillus species from section Flavi.</title>
        <authorList>
            <consortium name="DOE Joint Genome Institute"/>
            <person name="Kjaerbolling I."/>
            <person name="Vesth T."/>
            <person name="Frisvad J.C."/>
            <person name="Nybo J.L."/>
            <person name="Theobald S."/>
            <person name="Kildgaard S."/>
            <person name="Isbrandt T."/>
            <person name="Kuo A."/>
            <person name="Sato A."/>
            <person name="Lyhne E.K."/>
            <person name="Kogle M.E."/>
            <person name="Wiebenga A."/>
            <person name="Kun R.S."/>
            <person name="Lubbers R.J."/>
            <person name="Makela M.R."/>
            <person name="Barry K."/>
            <person name="Chovatia M."/>
            <person name="Clum A."/>
            <person name="Daum C."/>
            <person name="Haridas S."/>
            <person name="He G."/>
            <person name="LaButti K."/>
            <person name="Lipzen A."/>
            <person name="Mondo S."/>
            <person name="Riley R."/>
            <person name="Salamov A."/>
            <person name="Simmons B.A."/>
            <person name="Magnuson J.K."/>
            <person name="Henrissat B."/>
            <person name="Mortensen U.H."/>
            <person name="Larsen T.O."/>
            <person name="Devries R.P."/>
            <person name="Grigoriev I.V."/>
            <person name="Machida M."/>
            <person name="Baker S.E."/>
            <person name="Andersen M.R."/>
        </authorList>
    </citation>
    <scope>NUCLEOTIDE SEQUENCE [LARGE SCALE GENOMIC DNA]</scope>
    <source>
        <strain evidence="2 3">IBT 18842</strain>
    </source>
</reference>
<name>A0A5N6TJE7_ASPAV</name>
<evidence type="ECO:0000313" key="2">
    <source>
        <dbReference type="EMBL" id="KAE8146457.1"/>
    </source>
</evidence>